<keyword evidence="2" id="KW-1185">Reference proteome</keyword>
<gene>
    <name evidence="1" type="ORF">C2S53_008062</name>
</gene>
<sequence length="51" mass="5701">MVILTCIKQAKEKGVSTDKISDWDVFYDSTSEQMKCLLMTSLSGLQCSCMC</sequence>
<dbReference type="EMBL" id="SDAM02029508">
    <property type="protein sequence ID" value="KAH6756795.1"/>
    <property type="molecule type" value="Genomic_DNA"/>
</dbReference>
<evidence type="ECO:0000313" key="1">
    <source>
        <dbReference type="EMBL" id="KAH6756795.1"/>
    </source>
</evidence>
<protein>
    <submittedName>
        <fullName evidence="1">Uncharacterized protein</fullName>
    </submittedName>
</protein>
<name>A0AAD4NXF3_PERFH</name>
<dbReference type="AlphaFoldDB" id="A0AAD4NXF3"/>
<evidence type="ECO:0000313" key="2">
    <source>
        <dbReference type="Proteomes" id="UP001190926"/>
    </source>
</evidence>
<reference evidence="1 2" key="1">
    <citation type="journal article" date="2021" name="Nat. Commun.">
        <title>Incipient diploidization of the medicinal plant Perilla within 10,000 years.</title>
        <authorList>
            <person name="Zhang Y."/>
            <person name="Shen Q."/>
            <person name="Leng L."/>
            <person name="Zhang D."/>
            <person name="Chen S."/>
            <person name="Shi Y."/>
            <person name="Ning Z."/>
            <person name="Chen S."/>
        </authorList>
    </citation>
    <scope>NUCLEOTIDE SEQUENCE [LARGE SCALE GENOMIC DNA]</scope>
    <source>
        <strain evidence="2">cv. PC099</strain>
    </source>
</reference>
<dbReference type="Proteomes" id="UP001190926">
    <property type="component" value="Unassembled WGS sequence"/>
</dbReference>
<comment type="caution">
    <text evidence="1">The sequence shown here is derived from an EMBL/GenBank/DDBJ whole genome shotgun (WGS) entry which is preliminary data.</text>
</comment>
<proteinExistence type="predicted"/>
<organism evidence="1 2">
    <name type="scientific">Perilla frutescens var. hirtella</name>
    <name type="common">Perilla citriodora</name>
    <name type="synonym">Perilla setoyensis</name>
    <dbReference type="NCBI Taxonomy" id="608512"/>
    <lineage>
        <taxon>Eukaryota</taxon>
        <taxon>Viridiplantae</taxon>
        <taxon>Streptophyta</taxon>
        <taxon>Embryophyta</taxon>
        <taxon>Tracheophyta</taxon>
        <taxon>Spermatophyta</taxon>
        <taxon>Magnoliopsida</taxon>
        <taxon>eudicotyledons</taxon>
        <taxon>Gunneridae</taxon>
        <taxon>Pentapetalae</taxon>
        <taxon>asterids</taxon>
        <taxon>lamiids</taxon>
        <taxon>Lamiales</taxon>
        <taxon>Lamiaceae</taxon>
        <taxon>Nepetoideae</taxon>
        <taxon>Elsholtzieae</taxon>
        <taxon>Perilla</taxon>
    </lineage>
</organism>
<accession>A0AAD4NXF3</accession>